<dbReference type="GO" id="GO:0008179">
    <property type="term" value="F:adenylate cyclase binding"/>
    <property type="evidence" value="ECO:0007669"/>
    <property type="project" value="TreeGrafter"/>
</dbReference>
<keyword evidence="6" id="KW-1185">Reference proteome</keyword>
<dbReference type="InterPro" id="IPR036222">
    <property type="entry name" value="CAP_N_sf"/>
</dbReference>
<dbReference type="FunFam" id="2.160.20.70:FF:000014">
    <property type="entry name" value="Adenylyl cyclase-associated protein"/>
    <property type="match status" value="1"/>
</dbReference>
<dbReference type="GO" id="GO:0000902">
    <property type="term" value="P:cell morphogenesis"/>
    <property type="evidence" value="ECO:0007669"/>
    <property type="project" value="TreeGrafter"/>
</dbReference>
<feature type="compositionally biased region" description="Low complexity" evidence="3">
    <location>
        <begin position="287"/>
        <end position="301"/>
    </location>
</feature>
<evidence type="ECO:0000256" key="2">
    <source>
        <dbReference type="RuleBase" id="RU000647"/>
    </source>
</evidence>
<dbReference type="AlphaFoldDB" id="A0AA36HES9"/>
<dbReference type="SUPFAM" id="SSF101278">
    <property type="entry name" value="N-terminal domain of adenylylcyclase associated protein, CAP"/>
    <property type="match status" value="1"/>
</dbReference>
<dbReference type="InterPro" id="IPR013992">
    <property type="entry name" value="Adenylate_cyclase-assoc_CAP_N"/>
</dbReference>
<dbReference type="Gene3D" id="2.160.20.70">
    <property type="match status" value="1"/>
</dbReference>
<dbReference type="PROSITE" id="PS51329">
    <property type="entry name" value="C_CAP_COFACTOR_C"/>
    <property type="match status" value="1"/>
</dbReference>
<evidence type="ECO:0000313" key="6">
    <source>
        <dbReference type="Proteomes" id="UP001176961"/>
    </source>
</evidence>
<feature type="region of interest" description="Disordered" evidence="3">
    <location>
        <begin position="59"/>
        <end position="87"/>
    </location>
</feature>
<name>A0AA36HES9_CYLNA</name>
<feature type="compositionally biased region" description="Pro residues" evidence="3">
    <location>
        <begin position="274"/>
        <end position="286"/>
    </location>
</feature>
<dbReference type="InterPro" id="IPR053950">
    <property type="entry name" value="CAP_N"/>
</dbReference>
<dbReference type="SMART" id="SM00673">
    <property type="entry name" value="CARP"/>
    <property type="match status" value="2"/>
</dbReference>
<feature type="region of interest" description="Disordered" evidence="3">
    <location>
        <begin position="251"/>
        <end position="305"/>
    </location>
</feature>
<dbReference type="GO" id="GO:0019933">
    <property type="term" value="P:cAMP-mediated signaling"/>
    <property type="evidence" value="ECO:0007669"/>
    <property type="project" value="TreeGrafter"/>
</dbReference>
<protein>
    <recommendedName>
        <fullName evidence="2">Adenylyl cyclase-associated protein</fullName>
    </recommendedName>
</protein>
<feature type="region of interest" description="Disordered" evidence="3">
    <location>
        <begin position="333"/>
        <end position="357"/>
    </location>
</feature>
<dbReference type="InterPro" id="IPR036223">
    <property type="entry name" value="CAP_C_sf"/>
</dbReference>
<dbReference type="EMBL" id="CATQJL010000326">
    <property type="protein sequence ID" value="CAJ0609436.1"/>
    <property type="molecule type" value="Genomic_DNA"/>
</dbReference>
<evidence type="ECO:0000259" key="4">
    <source>
        <dbReference type="PROSITE" id="PS51329"/>
    </source>
</evidence>
<comment type="similarity">
    <text evidence="1 2">Belongs to the CAP family.</text>
</comment>
<dbReference type="Pfam" id="PF21938">
    <property type="entry name" value="CAP_N"/>
    <property type="match status" value="1"/>
</dbReference>
<dbReference type="PROSITE" id="PS01089">
    <property type="entry name" value="CAP_2"/>
    <property type="match status" value="1"/>
</dbReference>
<dbReference type="GO" id="GO:0005737">
    <property type="term" value="C:cytoplasm"/>
    <property type="evidence" value="ECO:0007669"/>
    <property type="project" value="TreeGrafter"/>
</dbReference>
<reference evidence="5" key="1">
    <citation type="submission" date="2023-07" db="EMBL/GenBank/DDBJ databases">
        <authorList>
            <consortium name="CYATHOMIX"/>
        </authorList>
    </citation>
    <scope>NUCLEOTIDE SEQUENCE</scope>
    <source>
        <strain evidence="5">N/A</strain>
    </source>
</reference>
<organism evidence="5 6">
    <name type="scientific">Cylicocyclus nassatus</name>
    <name type="common">Nematode worm</name>
    <dbReference type="NCBI Taxonomy" id="53992"/>
    <lineage>
        <taxon>Eukaryota</taxon>
        <taxon>Metazoa</taxon>
        <taxon>Ecdysozoa</taxon>
        <taxon>Nematoda</taxon>
        <taxon>Chromadorea</taxon>
        <taxon>Rhabditida</taxon>
        <taxon>Rhabditina</taxon>
        <taxon>Rhabditomorpha</taxon>
        <taxon>Strongyloidea</taxon>
        <taxon>Strongylidae</taxon>
        <taxon>Cylicocyclus</taxon>
    </lineage>
</organism>
<dbReference type="Pfam" id="PF01213">
    <property type="entry name" value="CAP_N-CM"/>
    <property type="match status" value="1"/>
</dbReference>
<dbReference type="GO" id="GO:0003779">
    <property type="term" value="F:actin binding"/>
    <property type="evidence" value="ECO:0007669"/>
    <property type="project" value="InterPro"/>
</dbReference>
<dbReference type="FunFam" id="1.25.40.330:FF:000001">
    <property type="entry name" value="Adenylyl cyclase-associated protein"/>
    <property type="match status" value="1"/>
</dbReference>
<accession>A0AA36HES9</accession>
<dbReference type="InterPro" id="IPR001837">
    <property type="entry name" value="Adenylate_cyclase-assoc_CAP"/>
</dbReference>
<evidence type="ECO:0000256" key="3">
    <source>
        <dbReference type="SAM" id="MobiDB-lite"/>
    </source>
</evidence>
<dbReference type="SUPFAM" id="SSF69340">
    <property type="entry name" value="C-terminal domain of adenylylcyclase associated protein"/>
    <property type="match status" value="1"/>
</dbReference>
<dbReference type="GO" id="GO:0007015">
    <property type="term" value="P:actin filament organization"/>
    <property type="evidence" value="ECO:0007669"/>
    <property type="project" value="TreeGrafter"/>
</dbReference>
<dbReference type="Proteomes" id="UP001176961">
    <property type="component" value="Unassembled WGS sequence"/>
</dbReference>
<evidence type="ECO:0000313" key="5">
    <source>
        <dbReference type="EMBL" id="CAJ0609436.1"/>
    </source>
</evidence>
<dbReference type="InterPro" id="IPR013912">
    <property type="entry name" value="Adenylate_cyclase-assoc_CAP_C"/>
</dbReference>
<feature type="domain" description="C-CAP/cofactor C-like" evidence="4">
    <location>
        <begin position="365"/>
        <end position="500"/>
    </location>
</feature>
<comment type="caution">
    <text evidence="5">The sequence shown here is derived from an EMBL/GenBank/DDBJ whole genome shotgun (WGS) entry which is preliminary data.</text>
</comment>
<dbReference type="InterPro" id="IPR006599">
    <property type="entry name" value="CARP_motif"/>
</dbReference>
<proteinExistence type="inferred from homology"/>
<sequence>MTQQLCSAARILRLPTIGYPHDGDVSPSSLCAEDYTEEMENLDKLVSRLEKVTTKLESLGASRPQLAPKPAHLGGNGGGSSDAPPHVKAYDTALSDVTERWSALSKQIGGDVLTMHDKVTHVFDTLRNFLWTAAGRTEPSAEEVHKLVAPMVSLLSDITSFKDSKRNTPQFNHLCAVAEGIPAVGWVLVKKTPAPYVKEMLEAAMFYINRILKEFKDGDQKHVEWARTWKELLETMQTFVRQYHTTGLTWNSAPGCGTPPSENRSATADHAPTGGPPAPPPPPPPSFLMDTSSSSPSSADSKASRDALFAELNKGEAITAGLKKVTADMQTHKNPTLRGHEPPVVHHGAHSQQKQVAASAPIHHPPVIELKDGKKWDVEYVVGNPNVVVNATDKKQSIYIYKCQDSVIVVKGKVNSITLDSCKKTSVVFDAIVAQCESINCQSIQLQSLGEMPTLSIQKTDGCQVYLSEASKCAEIVTSKSSEMNVLIPTSDGDFTEFPVPEQFKTTFDGKKLVTCVSDIV</sequence>
<dbReference type="InterPro" id="IPR028417">
    <property type="entry name" value="CAP_CS_C"/>
</dbReference>
<dbReference type="Gene3D" id="1.25.40.330">
    <property type="entry name" value="Adenylate cyclase-associated CAP, N-terminal domain"/>
    <property type="match status" value="1"/>
</dbReference>
<dbReference type="PANTHER" id="PTHR10652">
    <property type="entry name" value="ADENYLYL CYCLASE-ASSOCIATED PROTEIN"/>
    <property type="match status" value="1"/>
</dbReference>
<dbReference type="InterPro" id="IPR016098">
    <property type="entry name" value="CAP/MinC_C"/>
</dbReference>
<evidence type="ECO:0000256" key="1">
    <source>
        <dbReference type="ARBA" id="ARBA00007659"/>
    </source>
</evidence>
<dbReference type="InterPro" id="IPR017901">
    <property type="entry name" value="C-CAP_CF_C-like"/>
</dbReference>
<dbReference type="Pfam" id="PF08603">
    <property type="entry name" value="CAP_C"/>
    <property type="match status" value="1"/>
</dbReference>
<gene>
    <name evidence="5" type="ORF">CYNAS_LOCUS21419</name>
</gene>
<dbReference type="PANTHER" id="PTHR10652:SF0">
    <property type="entry name" value="ADENYLYL CYCLASE-ASSOCIATED PROTEIN"/>
    <property type="match status" value="1"/>
</dbReference>